<feature type="domain" description="Competence protein CoiA-like N-terminal" evidence="2">
    <location>
        <begin position="33"/>
        <end position="79"/>
    </location>
</feature>
<evidence type="ECO:0000259" key="2">
    <source>
        <dbReference type="Pfam" id="PF25164"/>
    </source>
</evidence>
<keyword evidence="4" id="KW-1185">Reference proteome</keyword>
<feature type="domain" description="Competence protein CoiA nuclease-like" evidence="1">
    <location>
        <begin position="85"/>
        <end position="228"/>
    </location>
</feature>
<dbReference type="STRING" id="1302659.I858_012330"/>
<dbReference type="OrthoDB" id="3784230at2"/>
<protein>
    <submittedName>
        <fullName evidence="3">Competence protein CoiA</fullName>
    </submittedName>
</protein>
<accession>A0A1B1S3K7</accession>
<evidence type="ECO:0000313" key="4">
    <source>
        <dbReference type="Proteomes" id="UP000053354"/>
    </source>
</evidence>
<gene>
    <name evidence="3" type="ORF">I858_012330</name>
</gene>
<name>A0A1B1S3K7_9BACL</name>
<reference evidence="3" key="1">
    <citation type="submission" date="2016-10" db="EMBL/GenBank/DDBJ databases">
        <authorList>
            <person name="See-Too W.S."/>
        </authorList>
    </citation>
    <scope>NUCLEOTIDE SEQUENCE</scope>
    <source>
        <strain evidence="3">L10.15</strain>
    </source>
</reference>
<dbReference type="InterPro" id="IPR021176">
    <property type="entry name" value="Competence-induced_CoiA"/>
</dbReference>
<dbReference type="EMBL" id="CP016540">
    <property type="protein sequence ID" value="ANU27771.1"/>
    <property type="molecule type" value="Genomic_DNA"/>
</dbReference>
<dbReference type="Pfam" id="PF06054">
    <property type="entry name" value="CoiA_nuc"/>
    <property type="match status" value="1"/>
</dbReference>
<evidence type="ECO:0000259" key="1">
    <source>
        <dbReference type="Pfam" id="PF06054"/>
    </source>
</evidence>
<sequence length="382" mass="44406">MPKSCGFHRMEERRVVIILVAKTSNQKLFYLTNQHSRQELHKIRTHEQFFCPTCQASVHLKIGEINIPHFAHKALSSCDQFSEPESSLHLHGKLLLHNFFKKLNHTVDLEKYLSGIRQRTDVFVNERYAIEFQCSPIPVSQLFQRSDGYKRLNVHPVWIKGLKEPLREEIGLVHLQAYEVAMFQQADHFSYLLLFHPPNNRFYYQSNLFYVSGNRWVGKTKSLQANQQIFPFALPNPLTRNEFKLVIGIFQNLKRQYIRSQLYAGRRIGNLFCRLCYELQVEVASVPAFFGIPLLGGDCMKEPAIIWQLQIAQAYEKGVGLETLVASGQVVLTHPEKFSQALEVMTDYLTFYTSIKNSEKTNANLLDNVYDIYCKTVRKLRK</sequence>
<dbReference type="InterPro" id="IPR057253">
    <property type="entry name" value="CoiA-like_N"/>
</dbReference>
<proteinExistence type="predicted"/>
<dbReference type="PIRSF" id="PIRSF007487">
    <property type="entry name" value="Competence-induced_CoiA_bac"/>
    <property type="match status" value="1"/>
</dbReference>
<dbReference type="Pfam" id="PF25164">
    <property type="entry name" value="CoiA_N"/>
    <property type="match status" value="1"/>
</dbReference>
<dbReference type="KEGG" id="pll:I858_012330"/>
<dbReference type="Proteomes" id="UP000053354">
    <property type="component" value="Chromosome"/>
</dbReference>
<dbReference type="AlphaFoldDB" id="A0A1B1S3K7"/>
<organism evidence="3 4">
    <name type="scientific">Planococcus versutus</name>
    <dbReference type="NCBI Taxonomy" id="1302659"/>
    <lineage>
        <taxon>Bacteria</taxon>
        <taxon>Bacillati</taxon>
        <taxon>Bacillota</taxon>
        <taxon>Bacilli</taxon>
        <taxon>Bacillales</taxon>
        <taxon>Caryophanaceae</taxon>
        <taxon>Planococcus</taxon>
    </lineage>
</organism>
<evidence type="ECO:0000313" key="3">
    <source>
        <dbReference type="EMBL" id="ANU27771.1"/>
    </source>
</evidence>
<dbReference type="InterPro" id="IPR010330">
    <property type="entry name" value="CoiA_nuc"/>
</dbReference>